<organism evidence="2 3">
    <name type="scientific">Actinocorallia longicatena</name>
    <dbReference type="NCBI Taxonomy" id="111803"/>
    <lineage>
        <taxon>Bacteria</taxon>
        <taxon>Bacillati</taxon>
        <taxon>Actinomycetota</taxon>
        <taxon>Actinomycetes</taxon>
        <taxon>Streptosporangiales</taxon>
        <taxon>Thermomonosporaceae</taxon>
        <taxon>Actinocorallia</taxon>
    </lineage>
</organism>
<keyword evidence="3" id="KW-1185">Reference proteome</keyword>
<dbReference type="Proteomes" id="UP001501237">
    <property type="component" value="Unassembled WGS sequence"/>
</dbReference>
<feature type="transmembrane region" description="Helical" evidence="1">
    <location>
        <begin position="490"/>
        <end position="507"/>
    </location>
</feature>
<keyword evidence="1" id="KW-0472">Membrane</keyword>
<feature type="transmembrane region" description="Helical" evidence="1">
    <location>
        <begin position="579"/>
        <end position="597"/>
    </location>
</feature>
<evidence type="ECO:0008006" key="4">
    <source>
        <dbReference type="Google" id="ProtNLM"/>
    </source>
</evidence>
<feature type="transmembrane region" description="Helical" evidence="1">
    <location>
        <begin position="370"/>
        <end position="390"/>
    </location>
</feature>
<evidence type="ECO:0000256" key="1">
    <source>
        <dbReference type="SAM" id="Phobius"/>
    </source>
</evidence>
<comment type="caution">
    <text evidence="2">The sequence shown here is derived from an EMBL/GenBank/DDBJ whole genome shotgun (WGS) entry which is preliminary data.</text>
</comment>
<gene>
    <name evidence="2" type="ORF">GCM10010468_56270</name>
</gene>
<feature type="transmembrane region" description="Helical" evidence="1">
    <location>
        <begin position="426"/>
        <end position="447"/>
    </location>
</feature>
<feature type="transmembrane region" description="Helical" evidence="1">
    <location>
        <begin position="555"/>
        <end position="572"/>
    </location>
</feature>
<feature type="transmembrane region" description="Helical" evidence="1">
    <location>
        <begin position="459"/>
        <end position="478"/>
    </location>
</feature>
<protein>
    <recommendedName>
        <fullName evidence="4">Glycosyltransferase RgtA/B/C/D-like domain-containing protein</fullName>
    </recommendedName>
</protein>
<evidence type="ECO:0000313" key="3">
    <source>
        <dbReference type="Proteomes" id="UP001501237"/>
    </source>
</evidence>
<dbReference type="EMBL" id="BAAAUV010000017">
    <property type="protein sequence ID" value="GAA3227447.1"/>
    <property type="molecule type" value="Genomic_DNA"/>
</dbReference>
<feature type="transmembrane region" description="Helical" evidence="1">
    <location>
        <begin position="514"/>
        <end position="535"/>
    </location>
</feature>
<sequence length="766" mass="81999">MRTPSVPSGPGASGVRLRSVLSSGWIPAALVAAFAVAVLLRTGTPASDIAVFAAYLLVGVTLPGVLVWRRLRGERGWFAEDVAAGTVLGYALEVLAYLPARAVGHPRLFLLVPVYTIAAFALFPRLRRHWRGSGRAGRAHAWWSWSMAALAAWTIAGAGILFFQRHGLTWPGYASPYVDMPSHLALVGEVRHHVPPTVPYVAGEPLHYHWFAYAEMAATSWATGIEAQTLLYRLSALPIVLAGLVALSLTARRITGQVWGAVLVVATLVVGLVPSPYGWSASVVADGGNSASWLSPTQAFGAALCLPAVLLLTDLLRGDARRGRGRWILLALLLAAVTGAKATFLPLLLAGLALTIAVRFAVERRPPRTALAAFGLVLCFFAFAQVVLFGGASQGLRTAPLMSMKGSSLATLTGVVPRAAGWPPLLALVCAVFAVSYLILWCGLFGLVRRPSRALDPAFPLVLGMGLTGLAAMAWFGHPGYGQLYFLKSARPYLIIAAVFGLVTAWPRMERRHASWAAGLAAAGAGIVLLVRALAGESAPTLAKLGEAALVWRLIWPWLLLAGALVTAFLAIRRFAAPGAALACGLALMTGTTFAMLPAQAEVLAAAAHETPRPRTITAGALQAGRWLRDHSSPDDLVATNVHCRAETRAGCENRHFWISAYTERRMLVEGWGYTDRTSAQARLFVFSNALVPYWDPQRLADNDAAFRSPSAATIGRLRDRYGVRWLFVDENHHKPSAELPAFATFIHRAGGCAVYWIPAPGKEMD</sequence>
<feature type="transmembrane region" description="Helical" evidence="1">
    <location>
        <begin position="328"/>
        <end position="358"/>
    </location>
</feature>
<keyword evidence="1" id="KW-0812">Transmembrane</keyword>
<feature type="transmembrane region" description="Helical" evidence="1">
    <location>
        <begin position="230"/>
        <end position="251"/>
    </location>
</feature>
<keyword evidence="1" id="KW-1133">Transmembrane helix</keyword>
<feature type="transmembrane region" description="Helical" evidence="1">
    <location>
        <begin position="104"/>
        <end position="123"/>
    </location>
</feature>
<accession>A0ABP6QFU6</accession>
<feature type="transmembrane region" description="Helical" evidence="1">
    <location>
        <begin position="299"/>
        <end position="316"/>
    </location>
</feature>
<proteinExistence type="predicted"/>
<feature type="transmembrane region" description="Helical" evidence="1">
    <location>
        <begin position="20"/>
        <end position="43"/>
    </location>
</feature>
<feature type="transmembrane region" description="Helical" evidence="1">
    <location>
        <begin position="49"/>
        <end position="68"/>
    </location>
</feature>
<feature type="transmembrane region" description="Helical" evidence="1">
    <location>
        <begin position="258"/>
        <end position="279"/>
    </location>
</feature>
<feature type="transmembrane region" description="Helical" evidence="1">
    <location>
        <begin position="143"/>
        <end position="163"/>
    </location>
</feature>
<name>A0ABP6QFU6_9ACTN</name>
<evidence type="ECO:0000313" key="2">
    <source>
        <dbReference type="EMBL" id="GAA3227447.1"/>
    </source>
</evidence>
<reference evidence="3" key="1">
    <citation type="journal article" date="2019" name="Int. J. Syst. Evol. Microbiol.">
        <title>The Global Catalogue of Microorganisms (GCM) 10K type strain sequencing project: providing services to taxonomists for standard genome sequencing and annotation.</title>
        <authorList>
            <consortium name="The Broad Institute Genomics Platform"/>
            <consortium name="The Broad Institute Genome Sequencing Center for Infectious Disease"/>
            <person name="Wu L."/>
            <person name="Ma J."/>
        </authorList>
    </citation>
    <scope>NUCLEOTIDE SEQUENCE [LARGE SCALE GENOMIC DNA]</scope>
    <source>
        <strain evidence="3">JCM 9377</strain>
    </source>
</reference>